<protein>
    <submittedName>
        <fullName evidence="4">ABC transporter ATP-binding protein</fullName>
    </submittedName>
</protein>
<dbReference type="Proteomes" id="UP000824164">
    <property type="component" value="Unassembled WGS sequence"/>
</dbReference>
<comment type="caution">
    <text evidence="4">The sequence shown here is derived from an EMBL/GenBank/DDBJ whole genome shotgun (WGS) entry which is preliminary data.</text>
</comment>
<dbReference type="PANTHER" id="PTHR43158">
    <property type="entry name" value="SKFA PEPTIDE EXPORT ATP-BINDING PROTEIN SKFE"/>
    <property type="match status" value="1"/>
</dbReference>
<reference evidence="4" key="1">
    <citation type="submission" date="2020-10" db="EMBL/GenBank/DDBJ databases">
        <authorList>
            <person name="Gilroy R."/>
        </authorList>
    </citation>
    <scope>NUCLEOTIDE SEQUENCE</scope>
    <source>
        <strain evidence="4">CHK187-14744</strain>
    </source>
</reference>
<dbReference type="EMBL" id="DVLT01000038">
    <property type="protein sequence ID" value="HIU02731.1"/>
    <property type="molecule type" value="Genomic_DNA"/>
</dbReference>
<dbReference type="PROSITE" id="PS00211">
    <property type="entry name" value="ABC_TRANSPORTER_1"/>
    <property type="match status" value="1"/>
</dbReference>
<dbReference type="PROSITE" id="PS50893">
    <property type="entry name" value="ABC_TRANSPORTER_2"/>
    <property type="match status" value="1"/>
</dbReference>
<dbReference type="InterPro" id="IPR003593">
    <property type="entry name" value="AAA+_ATPase"/>
</dbReference>
<evidence type="ECO:0000256" key="1">
    <source>
        <dbReference type="ARBA" id="ARBA00022741"/>
    </source>
</evidence>
<evidence type="ECO:0000313" key="4">
    <source>
        <dbReference type="EMBL" id="HIU02731.1"/>
    </source>
</evidence>
<dbReference type="InterPro" id="IPR017871">
    <property type="entry name" value="ABC_transporter-like_CS"/>
</dbReference>
<gene>
    <name evidence="4" type="ORF">IAB63_05710</name>
</gene>
<keyword evidence="1" id="KW-0547">Nucleotide-binding</keyword>
<keyword evidence="2 4" id="KW-0067">ATP-binding</keyword>
<dbReference type="AlphaFoldDB" id="A0A9D1HG61"/>
<dbReference type="Pfam" id="PF00005">
    <property type="entry name" value="ABC_tran"/>
    <property type="match status" value="1"/>
</dbReference>
<reference evidence="4" key="2">
    <citation type="journal article" date="2021" name="PeerJ">
        <title>Extensive microbial diversity within the chicken gut microbiome revealed by metagenomics and culture.</title>
        <authorList>
            <person name="Gilroy R."/>
            <person name="Ravi A."/>
            <person name="Getino M."/>
            <person name="Pursley I."/>
            <person name="Horton D.L."/>
            <person name="Alikhan N.F."/>
            <person name="Baker D."/>
            <person name="Gharbi K."/>
            <person name="Hall N."/>
            <person name="Watson M."/>
            <person name="Adriaenssens E.M."/>
            <person name="Foster-Nyarko E."/>
            <person name="Jarju S."/>
            <person name="Secka A."/>
            <person name="Antonio M."/>
            <person name="Oren A."/>
            <person name="Chaudhuri R.R."/>
            <person name="La Ragione R."/>
            <person name="Hildebrand F."/>
            <person name="Pallen M.J."/>
        </authorList>
    </citation>
    <scope>NUCLEOTIDE SEQUENCE</scope>
    <source>
        <strain evidence="4">CHK187-14744</strain>
    </source>
</reference>
<dbReference type="SMART" id="SM00382">
    <property type="entry name" value="AAA"/>
    <property type="match status" value="1"/>
</dbReference>
<name>A0A9D1HG61_9FIRM</name>
<dbReference type="GO" id="GO:0016887">
    <property type="term" value="F:ATP hydrolysis activity"/>
    <property type="evidence" value="ECO:0007669"/>
    <property type="project" value="InterPro"/>
</dbReference>
<sequence>MYVELKDVSKQIRRSPILNHITVGFEKGRIYGLKGKNGSGKTMLLRMIAGLILPSSGQVLIDGKILGKDMSFPESIGILIENPSFIGGETGLSNLSILASIQKKADRKDLEETLERVGLNPGDKRIYRKYSLGMKQRLGIAAAIMEKPDIILLDEPINALDDKGVEAVRQILAEEKKRGALIIVACHDETELRLLSDEIFYMQGGEITDHEILEKEREDKP</sequence>
<evidence type="ECO:0000259" key="3">
    <source>
        <dbReference type="PROSITE" id="PS50893"/>
    </source>
</evidence>
<evidence type="ECO:0000313" key="5">
    <source>
        <dbReference type="Proteomes" id="UP000824164"/>
    </source>
</evidence>
<dbReference type="InterPro" id="IPR003439">
    <property type="entry name" value="ABC_transporter-like_ATP-bd"/>
</dbReference>
<feature type="domain" description="ABC transporter" evidence="3">
    <location>
        <begin position="3"/>
        <end position="221"/>
    </location>
</feature>
<dbReference type="InterPro" id="IPR027417">
    <property type="entry name" value="P-loop_NTPase"/>
</dbReference>
<evidence type="ECO:0000256" key="2">
    <source>
        <dbReference type="ARBA" id="ARBA00022840"/>
    </source>
</evidence>
<proteinExistence type="predicted"/>
<dbReference type="SUPFAM" id="SSF52540">
    <property type="entry name" value="P-loop containing nucleoside triphosphate hydrolases"/>
    <property type="match status" value="1"/>
</dbReference>
<dbReference type="GO" id="GO:0005524">
    <property type="term" value="F:ATP binding"/>
    <property type="evidence" value="ECO:0007669"/>
    <property type="project" value="UniProtKB-KW"/>
</dbReference>
<dbReference type="Gene3D" id="3.40.50.300">
    <property type="entry name" value="P-loop containing nucleotide triphosphate hydrolases"/>
    <property type="match status" value="1"/>
</dbReference>
<organism evidence="4 5">
    <name type="scientific">Candidatus Onthocola gallistercoris</name>
    <dbReference type="NCBI Taxonomy" id="2840876"/>
    <lineage>
        <taxon>Bacteria</taxon>
        <taxon>Bacillati</taxon>
        <taxon>Bacillota</taxon>
        <taxon>Bacilli</taxon>
        <taxon>Candidatus Onthocola</taxon>
    </lineage>
</organism>
<accession>A0A9D1HG61</accession>
<dbReference type="PANTHER" id="PTHR43158:SF7">
    <property type="entry name" value="ABC TRANSPORTER, ATP-BINDING PROTEIN"/>
    <property type="match status" value="1"/>
</dbReference>